<dbReference type="Gene3D" id="1.20.140.10">
    <property type="entry name" value="Butyryl-CoA Dehydrogenase, subunit A, domain 3"/>
    <property type="match status" value="1"/>
</dbReference>
<sequence>MNFELTEERQMLQDGLRRYLSESVTHEGLAAATESEAGHDVGLWAGLAEMGVIGALFSEEDGGFGGAGFDLSLVFEETGRAGLVEPLLDVGVLSGGLIAALGNDTQRGLVDEIIGGAVQVAFAHGEPNSRYDLSRVEATAKAQGDGYVLNGRKAVVVGAPSAQMLIVSARTSGNAMDQDGISLFLVPVGQDGVEMRSYPLNGGGRAAEVTLTDVTVGGDALLGAEGQAFAALEDANARATCAIAAEALGLMETIKTLTTDYLSQRKQFGQPIGKFQVLQHRMADVLIEIEQARSAVINLAGNLDGDRVERERHVSATKNLIGRVARQVVEESIQMHGGIGMTQEYALSHFAKRLTMVDHRFGDTDFHLERFIRLSAA</sequence>
<keyword evidence="11" id="KW-1185">Reference proteome</keyword>
<dbReference type="Pfam" id="PF02771">
    <property type="entry name" value="Acyl-CoA_dh_N"/>
    <property type="match status" value="1"/>
</dbReference>
<dbReference type="GO" id="GO:0003995">
    <property type="term" value="F:acyl-CoA dehydrogenase activity"/>
    <property type="evidence" value="ECO:0007669"/>
    <property type="project" value="TreeGrafter"/>
</dbReference>
<evidence type="ECO:0000259" key="9">
    <source>
        <dbReference type="Pfam" id="PF02771"/>
    </source>
</evidence>
<dbReference type="Proteomes" id="UP000236752">
    <property type="component" value="Unassembled WGS sequence"/>
</dbReference>
<dbReference type="InterPro" id="IPR006091">
    <property type="entry name" value="Acyl-CoA_Oxase/DH_mid-dom"/>
</dbReference>
<dbReference type="RefSeq" id="WP_103911753.1">
    <property type="nucleotide sequence ID" value="NZ_FNUZ01000007.1"/>
</dbReference>
<feature type="domain" description="Acyl-CoA oxidase/dehydrogenase middle" evidence="8">
    <location>
        <begin position="121"/>
        <end position="206"/>
    </location>
</feature>
<comment type="similarity">
    <text evidence="2 6">Belongs to the acyl-CoA dehydrogenase family.</text>
</comment>
<evidence type="ECO:0000256" key="2">
    <source>
        <dbReference type="ARBA" id="ARBA00009347"/>
    </source>
</evidence>
<evidence type="ECO:0000259" key="7">
    <source>
        <dbReference type="Pfam" id="PF00441"/>
    </source>
</evidence>
<name>A0A1H6BKY3_9RHOB</name>
<dbReference type="Pfam" id="PF02770">
    <property type="entry name" value="Acyl-CoA_dh_M"/>
    <property type="match status" value="1"/>
</dbReference>
<dbReference type="InterPro" id="IPR009075">
    <property type="entry name" value="AcylCo_DH/oxidase_C"/>
</dbReference>
<evidence type="ECO:0000313" key="10">
    <source>
        <dbReference type="EMBL" id="SEG61125.1"/>
    </source>
</evidence>
<evidence type="ECO:0000256" key="1">
    <source>
        <dbReference type="ARBA" id="ARBA00001974"/>
    </source>
</evidence>
<proteinExistence type="inferred from homology"/>
<evidence type="ECO:0000259" key="8">
    <source>
        <dbReference type="Pfam" id="PF02770"/>
    </source>
</evidence>
<evidence type="ECO:0000256" key="4">
    <source>
        <dbReference type="ARBA" id="ARBA00022827"/>
    </source>
</evidence>
<dbReference type="InterPro" id="IPR037069">
    <property type="entry name" value="AcylCoA_DH/ox_N_sf"/>
</dbReference>
<dbReference type="CDD" id="cd00567">
    <property type="entry name" value="ACAD"/>
    <property type="match status" value="1"/>
</dbReference>
<dbReference type="InterPro" id="IPR036250">
    <property type="entry name" value="AcylCo_DH-like_C"/>
</dbReference>
<evidence type="ECO:0000256" key="6">
    <source>
        <dbReference type="RuleBase" id="RU362125"/>
    </source>
</evidence>
<protein>
    <submittedName>
        <fullName evidence="10">Acyl-CoA dehydrogenase, N-terminal domain</fullName>
    </submittedName>
</protein>
<dbReference type="EMBL" id="FNUZ01000007">
    <property type="protein sequence ID" value="SEG61125.1"/>
    <property type="molecule type" value="Genomic_DNA"/>
</dbReference>
<keyword evidence="4 6" id="KW-0274">FAD</keyword>
<dbReference type="AlphaFoldDB" id="A0A1H6BKY3"/>
<keyword evidence="5 6" id="KW-0560">Oxidoreductase</keyword>
<dbReference type="Gene3D" id="1.10.540.10">
    <property type="entry name" value="Acyl-CoA dehydrogenase/oxidase, N-terminal domain"/>
    <property type="match status" value="1"/>
</dbReference>
<organism evidence="10 11">
    <name type="scientific">Thalassococcus halodurans</name>
    <dbReference type="NCBI Taxonomy" id="373675"/>
    <lineage>
        <taxon>Bacteria</taxon>
        <taxon>Pseudomonadati</taxon>
        <taxon>Pseudomonadota</taxon>
        <taxon>Alphaproteobacteria</taxon>
        <taxon>Rhodobacterales</taxon>
        <taxon>Roseobacteraceae</taxon>
        <taxon>Thalassococcus</taxon>
    </lineage>
</organism>
<dbReference type="GO" id="GO:0050660">
    <property type="term" value="F:flavin adenine dinucleotide binding"/>
    <property type="evidence" value="ECO:0007669"/>
    <property type="project" value="InterPro"/>
</dbReference>
<dbReference type="PANTHER" id="PTHR43884:SF20">
    <property type="entry name" value="ACYL-COA DEHYDROGENASE FADE28"/>
    <property type="match status" value="1"/>
</dbReference>
<dbReference type="InterPro" id="IPR046373">
    <property type="entry name" value="Acyl-CoA_Oxase/DH_mid-dom_sf"/>
</dbReference>
<evidence type="ECO:0000256" key="3">
    <source>
        <dbReference type="ARBA" id="ARBA00022630"/>
    </source>
</evidence>
<comment type="cofactor">
    <cofactor evidence="1 6">
        <name>FAD</name>
        <dbReference type="ChEBI" id="CHEBI:57692"/>
    </cofactor>
</comment>
<feature type="domain" description="Acyl-CoA dehydrogenase/oxidase N-terminal" evidence="9">
    <location>
        <begin position="6"/>
        <end position="107"/>
    </location>
</feature>
<dbReference type="InterPro" id="IPR009100">
    <property type="entry name" value="AcylCoA_DH/oxidase_NM_dom_sf"/>
</dbReference>
<evidence type="ECO:0000256" key="5">
    <source>
        <dbReference type="ARBA" id="ARBA00023002"/>
    </source>
</evidence>
<keyword evidence="3 6" id="KW-0285">Flavoprotein</keyword>
<dbReference type="OrthoDB" id="7328575at2"/>
<dbReference type="PANTHER" id="PTHR43884">
    <property type="entry name" value="ACYL-COA DEHYDROGENASE"/>
    <property type="match status" value="1"/>
</dbReference>
<evidence type="ECO:0000313" key="11">
    <source>
        <dbReference type="Proteomes" id="UP000236752"/>
    </source>
</evidence>
<feature type="domain" description="Acyl-CoA dehydrogenase/oxidase C-terminal" evidence="7">
    <location>
        <begin position="242"/>
        <end position="365"/>
    </location>
</feature>
<dbReference type="Gene3D" id="2.40.110.10">
    <property type="entry name" value="Butyryl-CoA Dehydrogenase, subunit A, domain 2"/>
    <property type="match status" value="1"/>
</dbReference>
<dbReference type="SUPFAM" id="SSF56645">
    <property type="entry name" value="Acyl-CoA dehydrogenase NM domain-like"/>
    <property type="match status" value="1"/>
</dbReference>
<gene>
    <name evidence="10" type="ORF">SAMN04488045_3624</name>
</gene>
<reference evidence="10 11" key="1">
    <citation type="submission" date="2016-10" db="EMBL/GenBank/DDBJ databases">
        <authorList>
            <person name="de Groot N.N."/>
        </authorList>
    </citation>
    <scope>NUCLEOTIDE SEQUENCE [LARGE SCALE GENOMIC DNA]</scope>
    <source>
        <strain evidence="10 11">DSM 26915</strain>
    </source>
</reference>
<dbReference type="Pfam" id="PF00441">
    <property type="entry name" value="Acyl-CoA_dh_1"/>
    <property type="match status" value="1"/>
</dbReference>
<accession>A0A1H6BKY3</accession>
<dbReference type="InterPro" id="IPR013786">
    <property type="entry name" value="AcylCoA_DH/ox_N"/>
</dbReference>
<dbReference type="SUPFAM" id="SSF47203">
    <property type="entry name" value="Acyl-CoA dehydrogenase C-terminal domain-like"/>
    <property type="match status" value="1"/>
</dbReference>